<dbReference type="InterPro" id="IPR043146">
    <property type="entry name" value="Penicillin_amidase_N_B-knob"/>
</dbReference>
<keyword evidence="4" id="KW-0865">Zymogen</keyword>
<dbReference type="Gene3D" id="1.10.439.10">
    <property type="entry name" value="Penicillin Amidohydrolase, domain 1"/>
    <property type="match status" value="1"/>
</dbReference>
<dbReference type="InterPro" id="IPR023343">
    <property type="entry name" value="Penicillin_amidase_dom1"/>
</dbReference>
<evidence type="ECO:0000256" key="2">
    <source>
        <dbReference type="ARBA" id="ARBA00022729"/>
    </source>
</evidence>
<dbReference type="Gene3D" id="1.10.1400.10">
    <property type="match status" value="1"/>
</dbReference>
<accession>A0ABS4TRT3</accession>
<dbReference type="CDD" id="cd03747">
    <property type="entry name" value="Ntn_PGA_like"/>
    <property type="match status" value="1"/>
</dbReference>
<keyword evidence="3 5" id="KW-0378">Hydrolase</keyword>
<dbReference type="InterPro" id="IPR043147">
    <property type="entry name" value="Penicillin_amidase_A-knob"/>
</dbReference>
<proteinExistence type="inferred from homology"/>
<evidence type="ECO:0000313" key="5">
    <source>
        <dbReference type="EMBL" id="MBP2327111.1"/>
    </source>
</evidence>
<dbReference type="Gene3D" id="3.60.20.10">
    <property type="entry name" value="Glutamine Phosphoribosylpyrophosphate, subunit 1, domain 1"/>
    <property type="match status" value="1"/>
</dbReference>
<dbReference type="Gene3D" id="2.30.120.10">
    <property type="match status" value="1"/>
</dbReference>
<sequence length="777" mass="84275">MALLLGVSLVPEAVADSGKSYEMAGLARPAEIIVDKWGVPHIFAADTSDLLYAQGVNIARDRLFQIDTWRRRGLGQLSEVLGPSYVEQDRAARLFLYRGDMAAEWASYGPEAKLAATRFADGINAYIDYLNRNPAALPTEFATLGYRPAKWRPEDVVRIRTHAIGENLSWEVTRARMTCLAGPDASRYLRNLQPEHTPQVPAGLDPCSIPSDVLKVYNLATASVSFANGTLQTDTTKAIADATTGSNSWVVGPQRTATGRPILANDPHRGTDALPSGRYIAHLSAPGLNLAGAGEPWNPGIAIGHNGKVAFGLTNLPADQTDLYVYELDPNDSTKYRYGSGWEQMTTRYEDIPVEGATPVRSALTFTRHGPVVKIDEQNHRAFAIRTVWTEPGTSPYLASLAYQRAGNYNDFKASMGKWRTPGSNLVFADQKGDIAYVPAALTPKRQGAAYDGLLPVPGDGRYEWDGFYNNSELAGVLNPPQGFFASANDYNIPAGHPVIPTYEWQLPYRKQRIDAILSALPQATVKDSLALQQDEKSLVATNILPYLAPLSSADPGVTKALQLLRGYDGVASQESAAAVLFETWIMLYLHSGWARTVLPQAAADVLTRTINPDLSLVIKSFADPDAWFGPNGAATRDKLLLDTLGQAFAGVSAQLGADASTWRWGAVHHVLFAHPLGGPNVGPIPAGGSYHTIHPSFFNPFNYQQIIGASFKMALDVGNWNASYAINAPGQSGDQRSPHYSDLTGLWSSGGSFPLLYGKTEIERNAESRILLLPAR</sequence>
<gene>
    <name evidence="5" type="ORF">JOF56_007496</name>
</gene>
<dbReference type="PIRSF" id="PIRSF001227">
    <property type="entry name" value="Pen_acylase"/>
    <property type="match status" value="1"/>
</dbReference>
<protein>
    <submittedName>
        <fullName evidence="5">Penicillin amidase</fullName>
        <ecNumber evidence="5">3.5.1.11</ecNumber>
    </submittedName>
</protein>
<dbReference type="GO" id="GO:0008953">
    <property type="term" value="F:penicillin amidase activity"/>
    <property type="evidence" value="ECO:0007669"/>
    <property type="project" value="UniProtKB-EC"/>
</dbReference>
<dbReference type="EC" id="3.5.1.11" evidence="5"/>
<dbReference type="InterPro" id="IPR014395">
    <property type="entry name" value="Pen/GL7ACA/AHL_acylase"/>
</dbReference>
<dbReference type="SUPFAM" id="SSF56235">
    <property type="entry name" value="N-terminal nucleophile aminohydrolases (Ntn hydrolases)"/>
    <property type="match status" value="1"/>
</dbReference>
<reference evidence="5 6" key="1">
    <citation type="submission" date="2021-03" db="EMBL/GenBank/DDBJ databases">
        <title>Sequencing the genomes of 1000 actinobacteria strains.</title>
        <authorList>
            <person name="Klenk H.-P."/>
        </authorList>
    </citation>
    <scope>NUCLEOTIDE SEQUENCE [LARGE SCALE GENOMIC DNA]</scope>
    <source>
        <strain evidence="5 6">DSM 46670</strain>
    </source>
</reference>
<dbReference type="PANTHER" id="PTHR34218:SF3">
    <property type="entry name" value="ACYL-HOMOSERINE LACTONE ACYLASE PVDQ"/>
    <property type="match status" value="1"/>
</dbReference>
<organism evidence="5 6">
    <name type="scientific">Kibdelosporangium banguiense</name>
    <dbReference type="NCBI Taxonomy" id="1365924"/>
    <lineage>
        <taxon>Bacteria</taxon>
        <taxon>Bacillati</taxon>
        <taxon>Actinomycetota</taxon>
        <taxon>Actinomycetes</taxon>
        <taxon>Pseudonocardiales</taxon>
        <taxon>Pseudonocardiaceae</taxon>
        <taxon>Kibdelosporangium</taxon>
    </lineage>
</organism>
<keyword evidence="2" id="KW-0732">Signal</keyword>
<dbReference type="Proteomes" id="UP001519332">
    <property type="component" value="Unassembled WGS sequence"/>
</dbReference>
<keyword evidence="6" id="KW-1185">Reference proteome</keyword>
<name>A0ABS4TRT3_9PSEU</name>
<comment type="similarity">
    <text evidence="1">Belongs to the peptidase S45 family.</text>
</comment>
<dbReference type="RefSeq" id="WP_307855424.1">
    <property type="nucleotide sequence ID" value="NZ_JAGINW010000001.1"/>
</dbReference>
<evidence type="ECO:0000256" key="4">
    <source>
        <dbReference type="ARBA" id="ARBA00023145"/>
    </source>
</evidence>
<comment type="caution">
    <text evidence="5">The sequence shown here is derived from an EMBL/GenBank/DDBJ whole genome shotgun (WGS) entry which is preliminary data.</text>
</comment>
<dbReference type="Pfam" id="PF01804">
    <property type="entry name" value="Penicil_amidase"/>
    <property type="match status" value="1"/>
</dbReference>
<dbReference type="InterPro" id="IPR002692">
    <property type="entry name" value="S45"/>
</dbReference>
<evidence type="ECO:0000256" key="3">
    <source>
        <dbReference type="ARBA" id="ARBA00022801"/>
    </source>
</evidence>
<evidence type="ECO:0000313" key="6">
    <source>
        <dbReference type="Proteomes" id="UP001519332"/>
    </source>
</evidence>
<dbReference type="InterPro" id="IPR029055">
    <property type="entry name" value="Ntn_hydrolases_N"/>
</dbReference>
<dbReference type="PANTHER" id="PTHR34218">
    <property type="entry name" value="PEPTIDASE S45 PENICILLIN AMIDASE"/>
    <property type="match status" value="1"/>
</dbReference>
<evidence type="ECO:0000256" key="1">
    <source>
        <dbReference type="ARBA" id="ARBA00006586"/>
    </source>
</evidence>
<dbReference type="EMBL" id="JAGINW010000001">
    <property type="protein sequence ID" value="MBP2327111.1"/>
    <property type="molecule type" value="Genomic_DNA"/>
</dbReference>